<dbReference type="InterPro" id="IPR051601">
    <property type="entry name" value="Serine_prot/Carboxylest_S33"/>
</dbReference>
<dbReference type="InterPro" id="IPR000073">
    <property type="entry name" value="AB_hydrolase_1"/>
</dbReference>
<dbReference type="SUPFAM" id="SSF53474">
    <property type="entry name" value="alpha/beta-Hydrolases"/>
    <property type="match status" value="1"/>
</dbReference>
<keyword evidence="3" id="KW-0812">Transmembrane</keyword>
<evidence type="ECO:0000259" key="5">
    <source>
        <dbReference type="Pfam" id="PF08386"/>
    </source>
</evidence>
<dbReference type="EMBL" id="KZ110594">
    <property type="protein sequence ID" value="OSX64140.1"/>
    <property type="molecule type" value="Genomic_DNA"/>
</dbReference>
<dbReference type="Proteomes" id="UP000194127">
    <property type="component" value="Unassembled WGS sequence"/>
</dbReference>
<reference evidence="6 7" key="1">
    <citation type="submission" date="2017-04" db="EMBL/GenBank/DDBJ databases">
        <title>Genome Sequence of the Model Brown-Rot Fungus Postia placenta SB12.</title>
        <authorList>
            <consortium name="DOE Joint Genome Institute"/>
            <person name="Gaskell J."/>
            <person name="Kersten P."/>
            <person name="Larrondo L.F."/>
            <person name="Canessa P."/>
            <person name="Martinez D."/>
            <person name="Hibbett D."/>
            <person name="Schmoll M."/>
            <person name="Kubicek C.P."/>
            <person name="Martinez A.T."/>
            <person name="Yadav J."/>
            <person name="Master E."/>
            <person name="Magnuson J.K."/>
            <person name="James T."/>
            <person name="Yaver D."/>
            <person name="Berka R."/>
            <person name="Labutti K."/>
            <person name="Lipzen A."/>
            <person name="Aerts A."/>
            <person name="Barry K."/>
            <person name="Henrissat B."/>
            <person name="Blanchette R."/>
            <person name="Grigoriev I."/>
            <person name="Cullen D."/>
        </authorList>
    </citation>
    <scope>NUCLEOTIDE SEQUENCE [LARGE SCALE GENOMIC DNA]</scope>
    <source>
        <strain evidence="6 7">MAD-698-R-SB12</strain>
    </source>
</reference>
<evidence type="ECO:0000313" key="6">
    <source>
        <dbReference type="EMBL" id="OSX64140.1"/>
    </source>
</evidence>
<dbReference type="GO" id="GO:0016787">
    <property type="term" value="F:hydrolase activity"/>
    <property type="evidence" value="ECO:0007669"/>
    <property type="project" value="UniProtKB-KW"/>
</dbReference>
<dbReference type="PANTHER" id="PTHR43248:SF25">
    <property type="entry name" value="AB HYDROLASE-1 DOMAIN-CONTAINING PROTEIN-RELATED"/>
    <property type="match status" value="1"/>
</dbReference>
<evidence type="ECO:0000256" key="2">
    <source>
        <dbReference type="ARBA" id="ARBA00022801"/>
    </source>
</evidence>
<evidence type="ECO:0000256" key="3">
    <source>
        <dbReference type="SAM" id="Phobius"/>
    </source>
</evidence>
<organism evidence="6 7">
    <name type="scientific">Postia placenta MAD-698-R-SB12</name>
    <dbReference type="NCBI Taxonomy" id="670580"/>
    <lineage>
        <taxon>Eukaryota</taxon>
        <taxon>Fungi</taxon>
        <taxon>Dikarya</taxon>
        <taxon>Basidiomycota</taxon>
        <taxon>Agaricomycotina</taxon>
        <taxon>Agaricomycetes</taxon>
        <taxon>Polyporales</taxon>
        <taxon>Adustoporiaceae</taxon>
        <taxon>Rhodonia</taxon>
    </lineage>
</organism>
<feature type="transmembrane region" description="Helical" evidence="3">
    <location>
        <begin position="27"/>
        <end position="45"/>
    </location>
</feature>
<dbReference type="RefSeq" id="XP_024340934.1">
    <property type="nucleotide sequence ID" value="XM_024488694.1"/>
</dbReference>
<dbReference type="GeneID" id="36333643"/>
<dbReference type="InterPro" id="IPR013595">
    <property type="entry name" value="Pept_S33_TAP-like_C"/>
</dbReference>
<dbReference type="Gene3D" id="3.40.50.1820">
    <property type="entry name" value="alpha/beta hydrolase"/>
    <property type="match status" value="1"/>
</dbReference>
<dbReference type="InterPro" id="IPR029058">
    <property type="entry name" value="AB_hydrolase_fold"/>
</dbReference>
<keyword evidence="3" id="KW-0472">Membrane</keyword>
<dbReference type="Pfam" id="PF08386">
    <property type="entry name" value="Abhydrolase_4"/>
    <property type="match status" value="1"/>
</dbReference>
<proteinExistence type="inferred from homology"/>
<comment type="similarity">
    <text evidence="1">Belongs to the peptidase S33 family.</text>
</comment>
<dbReference type="OrthoDB" id="425534at2759"/>
<dbReference type="STRING" id="670580.A0A1X6N6K2"/>
<name>A0A1X6N6K2_9APHY</name>
<keyword evidence="7" id="KW-1185">Reference proteome</keyword>
<dbReference type="Pfam" id="PF00561">
    <property type="entry name" value="Abhydrolase_1"/>
    <property type="match status" value="1"/>
</dbReference>
<dbReference type="PANTHER" id="PTHR43248">
    <property type="entry name" value="2-SUCCINYL-6-HYDROXY-2,4-CYCLOHEXADIENE-1-CARBOXYLATE SYNTHASE"/>
    <property type="match status" value="1"/>
</dbReference>
<evidence type="ECO:0000256" key="1">
    <source>
        <dbReference type="ARBA" id="ARBA00010088"/>
    </source>
</evidence>
<protein>
    <recommendedName>
        <fullName evidence="8">AB hydrolase-1 domain-containing protein</fullName>
    </recommendedName>
</protein>
<accession>A0A1X6N6K2</accession>
<evidence type="ECO:0008006" key="8">
    <source>
        <dbReference type="Google" id="ProtNLM"/>
    </source>
</evidence>
<evidence type="ECO:0000313" key="7">
    <source>
        <dbReference type="Proteomes" id="UP000194127"/>
    </source>
</evidence>
<keyword evidence="2" id="KW-0378">Hydrolase</keyword>
<gene>
    <name evidence="6" type="ORF">POSPLADRAFT_1179753</name>
</gene>
<keyword evidence="3" id="KW-1133">Transmembrane helix</keyword>
<sequence>MEGYDLKADATLPSVVVPPTARRKTRVMSIFSMLAYLLAGLYIIYSVQYKRTTRPAVERELHRAEPDFDWLSLTPSEDINWTPCFSEYKCARIILPLDYLSPPGVGPNVTIALQLLPAADKENYRGTILINPGGPGGAGTDLIKRRGKDIARISGGSYDVLGFDPRGTGASTPSAQCFDSQSQLDIWGIQAGAQLLNLTDGSVGMARARERVVGQMCEKALGGNGREDLNGTVEEWGAGRFMSTASVATDMLKITEKLGEEKLKYWGFSYGSVLGQYFAAMYPDKVGRLIIDGVYDAYNYRATLWNTNLVDTDAVWASFHNFCYEAGPEQCPLYESSPADVQDRVTAIINGLTADPRAIPFAPGGPLVLTKKTLHNFAFRAAYSPVINYPPLADILLAVEQDNQTALAAAAPKLGGGVQCKCEQSLPWLMDTEAFYAIACGDGDPITYSDEDYAEWFSHLSETSEFAAPIWGFEYLRCSEWRIRPKWRYMGPLAAEKTANPVLIVSPTYDTVCPLTDARAVHARYAGSGLLVQNSYGHCSLAAPSLCTAKHIRAYYENGTIPEEGTVCEVDELPFIGQVGGEKIAAMSVEDRELLESLRAMAEEVPTFGHF</sequence>
<evidence type="ECO:0000259" key="4">
    <source>
        <dbReference type="Pfam" id="PF00561"/>
    </source>
</evidence>
<feature type="domain" description="Peptidase S33 tripeptidyl aminopeptidase-like C-terminal" evidence="5">
    <location>
        <begin position="470"/>
        <end position="568"/>
    </location>
</feature>
<feature type="domain" description="AB hydrolase-1" evidence="4">
    <location>
        <begin position="127"/>
        <end position="299"/>
    </location>
</feature>
<dbReference type="AlphaFoldDB" id="A0A1X6N6K2"/>